<dbReference type="RefSeq" id="WP_322378634.1">
    <property type="nucleotide sequence ID" value="NZ_JAXOGH010000010.1"/>
</dbReference>
<dbReference type="InterPro" id="IPR006428">
    <property type="entry name" value="Portal_SPP1-type"/>
</dbReference>
<dbReference type="EMBL" id="JAXOGL010000008">
    <property type="protein sequence ID" value="MDZ5597852.1"/>
    <property type="molecule type" value="Genomic_DNA"/>
</dbReference>
<dbReference type="Proteomes" id="UP001290582">
    <property type="component" value="Unassembled WGS sequence"/>
</dbReference>
<organism evidence="2 3">
    <name type="scientific">Enterococcus cecorum</name>
    <dbReference type="NCBI Taxonomy" id="44008"/>
    <lineage>
        <taxon>Bacteria</taxon>
        <taxon>Bacillati</taxon>
        <taxon>Bacillota</taxon>
        <taxon>Bacilli</taxon>
        <taxon>Lactobacillales</taxon>
        <taxon>Enterococcaceae</taxon>
        <taxon>Enterococcus</taxon>
    </lineage>
</organism>
<accession>A0AAW9JKA5</accession>
<reference evidence="2" key="1">
    <citation type="submission" date="2023-12" db="EMBL/GenBank/DDBJ databases">
        <title>Molecular genomic analyses of Enterococcus cecorum from sepsis oubreaks in broilers.</title>
        <authorList>
            <person name="Rhoads D."/>
            <person name="Alrubaye A."/>
        </authorList>
    </citation>
    <scope>NUCLEOTIDE SEQUENCE</scope>
    <source>
        <strain evidence="2">1755</strain>
    </source>
</reference>
<dbReference type="NCBIfam" id="TIGR01538">
    <property type="entry name" value="portal_SPP1"/>
    <property type="match status" value="1"/>
</dbReference>
<evidence type="ECO:0000256" key="1">
    <source>
        <dbReference type="SAM" id="MobiDB-lite"/>
    </source>
</evidence>
<protein>
    <submittedName>
        <fullName evidence="2">Phage portal protein</fullName>
    </submittedName>
</protein>
<dbReference type="Pfam" id="PF05133">
    <property type="entry name" value="SPP1_portal"/>
    <property type="match status" value="1"/>
</dbReference>
<comment type="caution">
    <text evidence="2">The sequence shown here is derived from an EMBL/GenBank/DDBJ whole genome shotgun (WGS) entry which is preliminary data.</text>
</comment>
<feature type="compositionally biased region" description="Basic and acidic residues" evidence="1">
    <location>
        <begin position="465"/>
        <end position="476"/>
    </location>
</feature>
<dbReference type="AlphaFoldDB" id="A0AAW9JKA5"/>
<evidence type="ECO:0000313" key="2">
    <source>
        <dbReference type="EMBL" id="MDZ5597852.1"/>
    </source>
</evidence>
<sequence length="476" mass="54530">MLTFDESRKLYESHLMNRRKRLNKLMRYYKNEHDILNRKNRKNKKDAKVAHGYPRYISTIATGYTGSVNYSKIEQHQELQDIFNFNSESSVDSDLLLFMSIFGEAYEIDWIDEQNNYCFEALDPRCVMVITDGKIRESVTDAIVFDEDDLPNNKVKVTLTCYDDTNKKVYSYIRTDTAFKSKNLNDVSVSSFTIEQEETPHMIDGCPIIQYKNNRWNIGDFEPVISEIDAYNLSVSNSVNDLTDNTDALMIFRNLDATTQEDLNKSIAAGGIKVRDNGDVSWLIKTINDSYAENIKNRLDKDIHKHSFIPNMSDEQFASNASGVAIRYKLLALEQLRLEKIKWMKKGLLKRLTFICNYLSLMKQITINPLDVGIVFKENLPKNSQEIVDFVSKLNGITSKATMLTQLGQDIVPDVKAELKTIQDEQEEQFNNGFIPTPSEVVDDGQEELLGAPDAATIARSLHGQRKENSEISERV</sequence>
<name>A0AAW9JKA5_9ENTE</name>
<proteinExistence type="predicted"/>
<feature type="region of interest" description="Disordered" evidence="1">
    <location>
        <begin position="453"/>
        <end position="476"/>
    </location>
</feature>
<dbReference type="InterPro" id="IPR021145">
    <property type="entry name" value="Portal_protein_SPP1_Gp6-like"/>
</dbReference>
<gene>
    <name evidence="2" type="ORF">U1294_06390</name>
</gene>
<evidence type="ECO:0000313" key="3">
    <source>
        <dbReference type="Proteomes" id="UP001290582"/>
    </source>
</evidence>